<comment type="caution">
    <text evidence="1">The sequence shown here is derived from an EMBL/GenBank/DDBJ whole genome shotgun (WGS) entry which is preliminary data.</text>
</comment>
<evidence type="ECO:0000313" key="2">
    <source>
        <dbReference type="Proteomes" id="UP000034235"/>
    </source>
</evidence>
<sequence>MNERSVPGLGRKYRQSLGVLRVEAQRMADQRLWC</sequence>
<dbReference type="AlphaFoldDB" id="A0A0G0LW94"/>
<proteinExistence type="predicted"/>
<reference evidence="1 2" key="1">
    <citation type="journal article" date="2015" name="Nature">
        <title>rRNA introns, odd ribosomes, and small enigmatic genomes across a large radiation of phyla.</title>
        <authorList>
            <person name="Brown C.T."/>
            <person name="Hug L.A."/>
            <person name="Thomas B.C."/>
            <person name="Sharon I."/>
            <person name="Castelle C.J."/>
            <person name="Singh A."/>
            <person name="Wilkins M.J."/>
            <person name="Williams K.H."/>
            <person name="Banfield J.F."/>
        </authorList>
    </citation>
    <scope>NUCLEOTIDE SEQUENCE [LARGE SCALE GENOMIC DNA]</scope>
</reference>
<organism evidence="1 2">
    <name type="scientific">Candidatus Daviesbacteria bacterium GW2011_GWA2_38_24</name>
    <dbReference type="NCBI Taxonomy" id="1618422"/>
    <lineage>
        <taxon>Bacteria</taxon>
        <taxon>Candidatus Daviesiibacteriota</taxon>
    </lineage>
</organism>
<name>A0A0G0LW94_9BACT</name>
<dbReference type="EMBL" id="LBUP01000009">
    <property type="protein sequence ID" value="KKQ65649.1"/>
    <property type="molecule type" value="Genomic_DNA"/>
</dbReference>
<accession>A0A0G0LW94</accession>
<evidence type="ECO:0000313" key="1">
    <source>
        <dbReference type="EMBL" id="KKQ65649.1"/>
    </source>
</evidence>
<dbReference type="Proteomes" id="UP000034235">
    <property type="component" value="Unassembled WGS sequence"/>
</dbReference>
<gene>
    <name evidence="1" type="ORF">US86_C0009G0017</name>
</gene>
<protein>
    <submittedName>
        <fullName evidence="1">Uncharacterized protein</fullName>
    </submittedName>
</protein>